<dbReference type="PANTHER" id="PTHR38340:SF1">
    <property type="entry name" value="S-LAYER PROTEIN"/>
    <property type="match status" value="1"/>
</dbReference>
<feature type="region of interest" description="Disordered" evidence="3">
    <location>
        <begin position="34"/>
        <end position="83"/>
    </location>
</feature>
<dbReference type="Pfam" id="PF00353">
    <property type="entry name" value="HemolysinCabind"/>
    <property type="match status" value="2"/>
</dbReference>
<sequence length="190" mass="20027">MVRRIGTSGNDTLTGTNFSDLLWGNGGNDLLRGLGGSDDLEGDGGNDRLFGGGGNDELEGDDGRDLLRGGAGNDELDGDDGDDRLFGQAGRDTLDGGDGNDLLVGGGGADEFEFGDGDGRDRVRDFTNGVDRLDLDDLSRAEVQQVINNARQVNGNTVLRIEGDDDDGPTIITLVDFQRGQLDLGDFVFD</sequence>
<dbReference type="PRINTS" id="PR00313">
    <property type="entry name" value="CABNDNGRPT"/>
</dbReference>
<protein>
    <submittedName>
        <fullName evidence="4">Calcium-binding protein</fullName>
    </submittedName>
</protein>
<dbReference type="Gene3D" id="2.150.10.10">
    <property type="entry name" value="Serralysin-like metalloprotease, C-terminal"/>
    <property type="match status" value="2"/>
</dbReference>
<dbReference type="InterPro" id="IPR011049">
    <property type="entry name" value="Serralysin-like_metalloprot_C"/>
</dbReference>
<dbReference type="InterPro" id="IPR001343">
    <property type="entry name" value="Hemolysn_Ca-bd"/>
</dbReference>
<dbReference type="PROSITE" id="PS00330">
    <property type="entry name" value="HEMOLYSIN_CALCIUM"/>
    <property type="match status" value="2"/>
</dbReference>
<dbReference type="SUPFAM" id="SSF51120">
    <property type="entry name" value="beta-Roll"/>
    <property type="match status" value="1"/>
</dbReference>
<evidence type="ECO:0000256" key="3">
    <source>
        <dbReference type="SAM" id="MobiDB-lite"/>
    </source>
</evidence>
<comment type="subcellular location">
    <subcellularLocation>
        <location evidence="1">Secreted</location>
    </subcellularLocation>
</comment>
<evidence type="ECO:0000256" key="2">
    <source>
        <dbReference type="ARBA" id="ARBA00022525"/>
    </source>
</evidence>
<keyword evidence="5" id="KW-1185">Reference proteome</keyword>
<comment type="caution">
    <text evidence="4">The sequence shown here is derived from an EMBL/GenBank/DDBJ whole genome shotgun (WGS) entry which is preliminary data.</text>
</comment>
<dbReference type="RefSeq" id="WP_305961629.1">
    <property type="nucleotide sequence ID" value="NZ_JAVAMQ010000001.1"/>
</dbReference>
<reference evidence="4 5" key="1">
    <citation type="submission" date="2023-08" db="EMBL/GenBank/DDBJ databases">
        <authorList>
            <person name="Park J.-S."/>
        </authorList>
    </citation>
    <scope>NUCLEOTIDE SEQUENCE [LARGE SCALE GENOMIC DNA]</scope>
    <source>
        <strain evidence="4 5">2205BS29-5</strain>
    </source>
</reference>
<dbReference type="PANTHER" id="PTHR38340">
    <property type="entry name" value="S-LAYER PROTEIN"/>
    <property type="match status" value="1"/>
</dbReference>
<proteinExistence type="predicted"/>
<evidence type="ECO:0000313" key="4">
    <source>
        <dbReference type="EMBL" id="MDP5305755.1"/>
    </source>
</evidence>
<keyword evidence="2" id="KW-0964">Secreted</keyword>
<name>A0ABT9J7H0_9RHOB</name>
<dbReference type="EMBL" id="JAVAMQ010000001">
    <property type="protein sequence ID" value="MDP5305755.1"/>
    <property type="molecule type" value="Genomic_DNA"/>
</dbReference>
<dbReference type="InterPro" id="IPR018511">
    <property type="entry name" value="Hemolysin-typ_Ca-bd_CS"/>
</dbReference>
<evidence type="ECO:0000256" key="1">
    <source>
        <dbReference type="ARBA" id="ARBA00004613"/>
    </source>
</evidence>
<dbReference type="InterPro" id="IPR050557">
    <property type="entry name" value="RTX_toxin/Mannuronan_C5-epim"/>
</dbReference>
<gene>
    <name evidence="4" type="ORF">Q5Y72_01400</name>
</gene>
<accession>A0ABT9J7H0</accession>
<evidence type="ECO:0000313" key="5">
    <source>
        <dbReference type="Proteomes" id="UP001224997"/>
    </source>
</evidence>
<organism evidence="4 5">
    <name type="scientific">Paracoccus spongiarum</name>
    <dbReference type="NCBI Taxonomy" id="3064387"/>
    <lineage>
        <taxon>Bacteria</taxon>
        <taxon>Pseudomonadati</taxon>
        <taxon>Pseudomonadota</taxon>
        <taxon>Alphaproteobacteria</taxon>
        <taxon>Rhodobacterales</taxon>
        <taxon>Paracoccaceae</taxon>
        <taxon>Paracoccus</taxon>
    </lineage>
</organism>
<dbReference type="Proteomes" id="UP001224997">
    <property type="component" value="Unassembled WGS sequence"/>
</dbReference>